<dbReference type="GO" id="GO:0016787">
    <property type="term" value="F:hydrolase activity"/>
    <property type="evidence" value="ECO:0007669"/>
    <property type="project" value="UniProtKB-KW"/>
</dbReference>
<dbReference type="InterPro" id="IPR022742">
    <property type="entry name" value="Hydrolase_4"/>
</dbReference>
<dbReference type="RefSeq" id="WP_130352044.1">
    <property type="nucleotide sequence ID" value="NZ_SGWY01000001.1"/>
</dbReference>
<dbReference type="AlphaFoldDB" id="A0A4Q7MK70"/>
<keyword evidence="3" id="KW-1185">Reference proteome</keyword>
<evidence type="ECO:0000259" key="1">
    <source>
        <dbReference type="Pfam" id="PF12146"/>
    </source>
</evidence>
<dbReference type="EMBL" id="SGWY01000001">
    <property type="protein sequence ID" value="RZS68781.1"/>
    <property type="molecule type" value="Genomic_DNA"/>
</dbReference>
<evidence type="ECO:0000313" key="2">
    <source>
        <dbReference type="EMBL" id="RZS68781.1"/>
    </source>
</evidence>
<dbReference type="OrthoDB" id="9806902at2"/>
<dbReference type="InterPro" id="IPR051044">
    <property type="entry name" value="MAG_DAG_Lipase"/>
</dbReference>
<proteinExistence type="predicted"/>
<name>A0A4Q7MK70_9MICO</name>
<accession>A0A4Q7MK70</accession>
<dbReference type="SUPFAM" id="SSF53474">
    <property type="entry name" value="alpha/beta-Hydrolases"/>
    <property type="match status" value="1"/>
</dbReference>
<gene>
    <name evidence="2" type="ORF">EV187_1219</name>
</gene>
<dbReference type="Proteomes" id="UP000293289">
    <property type="component" value="Unassembled WGS sequence"/>
</dbReference>
<dbReference type="Pfam" id="PF12146">
    <property type="entry name" value="Hydrolase_4"/>
    <property type="match status" value="1"/>
</dbReference>
<comment type="caution">
    <text evidence="2">The sequence shown here is derived from an EMBL/GenBank/DDBJ whole genome shotgun (WGS) entry which is preliminary data.</text>
</comment>
<organism evidence="2 3">
    <name type="scientific">Agromyces ramosus</name>
    <dbReference type="NCBI Taxonomy" id="33879"/>
    <lineage>
        <taxon>Bacteria</taxon>
        <taxon>Bacillati</taxon>
        <taxon>Actinomycetota</taxon>
        <taxon>Actinomycetes</taxon>
        <taxon>Micrococcales</taxon>
        <taxon>Microbacteriaceae</taxon>
        <taxon>Agromyces</taxon>
    </lineage>
</organism>
<evidence type="ECO:0000313" key="3">
    <source>
        <dbReference type="Proteomes" id="UP000293289"/>
    </source>
</evidence>
<protein>
    <submittedName>
        <fullName evidence="2">Alpha-beta hydrolase superfamily lysophospholipase</fullName>
    </submittedName>
</protein>
<dbReference type="PANTHER" id="PTHR11614">
    <property type="entry name" value="PHOSPHOLIPASE-RELATED"/>
    <property type="match status" value="1"/>
</dbReference>
<reference evidence="2 3" key="1">
    <citation type="submission" date="2019-02" db="EMBL/GenBank/DDBJ databases">
        <title>Genomic Encyclopedia of Type Strains, Phase IV (KMG-IV): sequencing the most valuable type-strain genomes for metagenomic binning, comparative biology and taxonomic classification.</title>
        <authorList>
            <person name="Goeker M."/>
        </authorList>
    </citation>
    <scope>NUCLEOTIDE SEQUENCE [LARGE SCALE GENOMIC DNA]</scope>
    <source>
        <strain evidence="2 3">DSM 43045</strain>
    </source>
</reference>
<dbReference type="InterPro" id="IPR029058">
    <property type="entry name" value="AB_hydrolase_fold"/>
</dbReference>
<dbReference type="Gene3D" id="3.40.50.1820">
    <property type="entry name" value="alpha/beta hydrolase"/>
    <property type="match status" value="1"/>
</dbReference>
<sequence>MPTFTDAHGIRIHYEAWRVPEPTAVVQLAHGIGEHLGRYAELVAALNEAGYSVWADDHRGHGRTGVEQHGGDLDRLGRPGPGGMRAAIAGVKRFGEVIRETEGDDVPLVILGHSWGSFMTQHIVNRHPDRYDAVVLSGTAWLQLGYTNIGDLNKRFARPGGTAVEWLSRDPAVAEAWVADPHTTDRTLQQLFGWPQSFSLMTRPSKRIPAELPLLILVGSDDPVAGERSARALLKDYIRRARLVDATLIVYEGARHEVFNEINRDEVRADLIRWLDERFATD</sequence>
<keyword evidence="2" id="KW-0378">Hydrolase</keyword>
<feature type="domain" description="Serine aminopeptidase S33" evidence="1">
    <location>
        <begin position="21"/>
        <end position="262"/>
    </location>
</feature>